<evidence type="ECO:0000313" key="2">
    <source>
        <dbReference type="EMBL" id="AMO55776.1"/>
    </source>
</evidence>
<dbReference type="AlphaFoldDB" id="A0A142BAK0"/>
<feature type="compositionally biased region" description="Polar residues" evidence="1">
    <location>
        <begin position="63"/>
        <end position="79"/>
    </location>
</feature>
<evidence type="ECO:0000313" key="3">
    <source>
        <dbReference type="Proteomes" id="UP000071065"/>
    </source>
</evidence>
<gene>
    <name evidence="2" type="ORF">EZMO1_1620</name>
</gene>
<feature type="compositionally biased region" description="Basic and acidic residues" evidence="1">
    <location>
        <begin position="157"/>
        <end position="175"/>
    </location>
</feature>
<feature type="region of interest" description="Disordered" evidence="1">
    <location>
        <begin position="301"/>
        <end position="333"/>
    </location>
</feature>
<feature type="compositionally biased region" description="Low complexity" evidence="1">
    <location>
        <begin position="19"/>
        <end position="28"/>
    </location>
</feature>
<feature type="compositionally biased region" description="Low complexity" evidence="1">
    <location>
        <begin position="318"/>
        <end position="332"/>
    </location>
</feature>
<feature type="compositionally biased region" description="Acidic residues" evidence="1">
    <location>
        <begin position="385"/>
        <end position="403"/>
    </location>
</feature>
<feature type="compositionally biased region" description="Polar residues" evidence="1">
    <location>
        <begin position="1"/>
        <end position="18"/>
    </location>
</feature>
<dbReference type="EMBL" id="CP013251">
    <property type="protein sequence ID" value="AMO55776.1"/>
    <property type="molecule type" value="Genomic_DNA"/>
</dbReference>
<evidence type="ECO:0000256" key="1">
    <source>
        <dbReference type="SAM" id="MobiDB-lite"/>
    </source>
</evidence>
<name>A0A142BAK0_9GAMM</name>
<dbReference type="PATRIC" id="fig|570277.3.peg.1751"/>
<dbReference type="Proteomes" id="UP000071065">
    <property type="component" value="Chromosome"/>
</dbReference>
<accession>A0A142BAK0</accession>
<feature type="region of interest" description="Disordered" evidence="1">
    <location>
        <begin position="1"/>
        <end position="178"/>
    </location>
</feature>
<protein>
    <submittedName>
        <fullName evidence="2">Uncharacterized protein</fullName>
    </submittedName>
</protein>
<reference evidence="2 3" key="1">
    <citation type="journal article" date="2016" name="Front. Microbiol.">
        <title>Genomic Insight into the Host-Endosymbiont Relationship of Endozoicomonas montiporae CL-33(T) with its Coral Host.</title>
        <authorList>
            <person name="Ding J.-Y."/>
            <person name="Shiu J.-H."/>
            <person name="Chen W.-M."/>
            <person name="Chiang Y.-R."/>
            <person name="Tang S.-L."/>
        </authorList>
    </citation>
    <scope>NUCLEOTIDE SEQUENCE [LARGE SCALE GENOMIC DNA]</scope>
    <source>
        <strain evidence="2 3">CL-33</strain>
    </source>
</reference>
<feature type="region of interest" description="Disordered" evidence="1">
    <location>
        <begin position="374"/>
        <end position="460"/>
    </location>
</feature>
<sequence>MSNLPPAGGSQSLPINTPVTSDDSTSVDSDQKGSTNTNDVGKISPKKSLLLKEQQKDDKRPAATTTKSLGQRSAAQSTIPTPPPPPPLPGTGNIPTPPPLPGTVPPAPPLPPSAKGAVQNPTTSPDLSGPNPIPKPPRTYATEVKNADVEDDASVPEEAKGSVLVKEDASTEAAKKNNGIKKKVAHVLAGIRRFIQNKNFEKASPAMLNELRVAASSLQSTEGRIELKANPILEAIHQELTDWNNNVDKLATLKEEQGAKSSERQELMERMKEQKKQVDELVTTVETLLNIQDKVNRKMRKIETQRQDASIADEAVTPPTSDSSSQSPSAAAFRNAKLKKTGATLKDGNIEIPKDSSKPLSVNEEILSGGVQLRKTGIDLTRQDQEDEDVKNDSTPDEMDIDNDYTKARKQLKSQSNHASERPAQEAQDESELAKALRKRRGYDAAQTDLTDSKRKKDNE</sequence>
<feature type="compositionally biased region" description="Pro residues" evidence="1">
    <location>
        <begin position="80"/>
        <end position="112"/>
    </location>
</feature>
<feature type="compositionally biased region" description="Basic and acidic residues" evidence="1">
    <location>
        <begin position="451"/>
        <end position="460"/>
    </location>
</feature>
<organism evidence="2 3">
    <name type="scientific">Endozoicomonas montiporae CL-33</name>
    <dbReference type="NCBI Taxonomy" id="570277"/>
    <lineage>
        <taxon>Bacteria</taxon>
        <taxon>Pseudomonadati</taxon>
        <taxon>Pseudomonadota</taxon>
        <taxon>Gammaproteobacteria</taxon>
        <taxon>Oceanospirillales</taxon>
        <taxon>Endozoicomonadaceae</taxon>
        <taxon>Endozoicomonas</taxon>
    </lineage>
</organism>
<proteinExistence type="predicted"/>
<dbReference type="KEGG" id="emp:EZMO1_1620"/>